<evidence type="ECO:0000313" key="6">
    <source>
        <dbReference type="Proteomes" id="UP000507470"/>
    </source>
</evidence>
<dbReference type="OrthoDB" id="6141057at2759"/>
<dbReference type="EMBL" id="CACVKT020006242">
    <property type="protein sequence ID" value="CAC5400583.1"/>
    <property type="molecule type" value="Genomic_DNA"/>
</dbReference>
<dbReference type="GO" id="GO:0004842">
    <property type="term" value="F:ubiquitin-protein transferase activity"/>
    <property type="evidence" value="ECO:0007669"/>
    <property type="project" value="InterPro"/>
</dbReference>
<dbReference type="Gene3D" id="3.30.2410.10">
    <property type="entry name" value="Hect, E3 ligase catalytic domain"/>
    <property type="match status" value="1"/>
</dbReference>
<evidence type="ECO:0000313" key="5">
    <source>
        <dbReference type="EMBL" id="CAC5400583.1"/>
    </source>
</evidence>
<reference evidence="5 6" key="1">
    <citation type="submission" date="2020-06" db="EMBL/GenBank/DDBJ databases">
        <authorList>
            <person name="Li R."/>
            <person name="Bekaert M."/>
        </authorList>
    </citation>
    <scope>NUCLEOTIDE SEQUENCE [LARGE SCALE GENOMIC DNA]</scope>
    <source>
        <strain evidence="6">wild</strain>
    </source>
</reference>
<dbReference type="AlphaFoldDB" id="A0A6J8CVR3"/>
<name>A0A6J8CVR3_MYTCO</name>
<feature type="transmembrane region" description="Helical" evidence="3">
    <location>
        <begin position="569"/>
        <end position="589"/>
    </location>
</feature>
<evidence type="ECO:0000259" key="4">
    <source>
        <dbReference type="Pfam" id="PF00632"/>
    </source>
</evidence>
<keyword evidence="3" id="KW-0472">Membrane</keyword>
<dbReference type="SUPFAM" id="SSF56204">
    <property type="entry name" value="Hect, E3 ligase catalytic domain"/>
    <property type="match status" value="1"/>
</dbReference>
<proteinExistence type="predicted"/>
<dbReference type="InterPro" id="IPR000569">
    <property type="entry name" value="HECT_dom"/>
</dbReference>
<protein>
    <recommendedName>
        <fullName evidence="4">HECT domain-containing protein</fullName>
    </recommendedName>
</protein>
<feature type="compositionally biased region" description="Basic and acidic residues" evidence="2">
    <location>
        <begin position="112"/>
        <end position="124"/>
    </location>
</feature>
<feature type="region of interest" description="Disordered" evidence="2">
    <location>
        <begin position="112"/>
        <end position="132"/>
    </location>
</feature>
<keyword evidence="1" id="KW-0833">Ubl conjugation pathway</keyword>
<gene>
    <name evidence="5" type="ORF">MCOR_34753</name>
</gene>
<keyword evidence="6" id="KW-1185">Reference proteome</keyword>
<accession>A0A6J8CVR3</accession>
<dbReference type="Proteomes" id="UP000507470">
    <property type="component" value="Unassembled WGS sequence"/>
</dbReference>
<dbReference type="Pfam" id="PF00632">
    <property type="entry name" value="HECT"/>
    <property type="match status" value="1"/>
</dbReference>
<dbReference type="Gene3D" id="3.90.1750.10">
    <property type="entry name" value="Hect, E3 ligase catalytic domains"/>
    <property type="match status" value="1"/>
</dbReference>
<keyword evidence="3" id="KW-1133">Transmembrane helix</keyword>
<feature type="domain" description="HECT" evidence="4">
    <location>
        <begin position="297"/>
        <end position="538"/>
    </location>
</feature>
<evidence type="ECO:0000256" key="3">
    <source>
        <dbReference type="SAM" id="Phobius"/>
    </source>
</evidence>
<evidence type="ECO:0000256" key="1">
    <source>
        <dbReference type="ARBA" id="ARBA00022786"/>
    </source>
</evidence>
<dbReference type="InterPro" id="IPR035983">
    <property type="entry name" value="Hect_E3_ubiquitin_ligase"/>
</dbReference>
<keyword evidence="3" id="KW-0812">Transmembrane</keyword>
<evidence type="ECO:0000256" key="2">
    <source>
        <dbReference type="SAM" id="MobiDB-lite"/>
    </source>
</evidence>
<sequence>MKTDKTGQFTKIWTQKGSGPRKLPINKSAKKDEIIKLGKQIYFGKDGISKLGSVADFNFEIKNFEGEVVDDTLSVVDLYTATGLTLLTFYILLTPVEEESLPKLSLPKKSVKIDEQHEKEQTDEKEQDENDLTHSVGTDIIAEAMLSSGVADFDGGDSLDSIPDFLEHVAFLEPENIGVPGDFSLPVEEPVTLNEALTQNQDGPMVLDDFRVSHPSPMMTETQKIRVHRSDLLNDMITIFKQQDIIQRNLMFEYVNEIGSDLDGVSRDVYSSFWIEFLRCSSEVEDCRVPALNSRWQADEWMSIGRNMAKGYQDHQIFLLQLSKVTTIVIAFGEETVTSADLFNSFLHFVSQTDRDLMQAALKDDLKGEDKDELLDLLERFQCSINPSNDNMKSIIDKIAHIELIQKPKYAMDNMAITCRETFMGTFLSVDKLLEIYVNLEPTPRKFLKLLKASPITNAENASLRFFQQYVRGQNTVSLRKLLRFLTGSETITVPKIDISFTQLEGFNSRPIAHTCGPSLELPSTYSSYPELRMEMDSILSDDSCFVMNIASAYDHINSDMWLFSKKCVSIHILLIFFLLFKLTASWILKDNKCYYCLNVVAY</sequence>
<organism evidence="5 6">
    <name type="scientific">Mytilus coruscus</name>
    <name type="common">Sea mussel</name>
    <dbReference type="NCBI Taxonomy" id="42192"/>
    <lineage>
        <taxon>Eukaryota</taxon>
        <taxon>Metazoa</taxon>
        <taxon>Spiralia</taxon>
        <taxon>Lophotrochozoa</taxon>
        <taxon>Mollusca</taxon>
        <taxon>Bivalvia</taxon>
        <taxon>Autobranchia</taxon>
        <taxon>Pteriomorphia</taxon>
        <taxon>Mytilida</taxon>
        <taxon>Mytiloidea</taxon>
        <taxon>Mytilidae</taxon>
        <taxon>Mytilinae</taxon>
        <taxon>Mytilus</taxon>
    </lineage>
</organism>